<evidence type="ECO:0000256" key="1">
    <source>
        <dbReference type="ARBA" id="ARBA00023002"/>
    </source>
</evidence>
<dbReference type="InterPro" id="IPR006094">
    <property type="entry name" value="Oxid_FAD_bind_N"/>
</dbReference>
<gene>
    <name evidence="3" type="ORF">HGB48_13310</name>
</gene>
<dbReference type="PIRSF" id="PIRSF000136">
    <property type="entry name" value="LGO_GLO"/>
    <property type="match status" value="1"/>
</dbReference>
<dbReference type="GO" id="GO:0071949">
    <property type="term" value="F:FAD binding"/>
    <property type="evidence" value="ECO:0007669"/>
    <property type="project" value="InterPro"/>
</dbReference>
<proteinExistence type="predicted"/>
<dbReference type="SUPFAM" id="SSF56176">
    <property type="entry name" value="FAD-binding/transporter-associated domain-like"/>
    <property type="match status" value="1"/>
</dbReference>
<keyword evidence="4" id="KW-1185">Reference proteome</keyword>
<dbReference type="GO" id="GO:0080049">
    <property type="term" value="F:L-gulono-1,4-lactone dehydrogenase activity"/>
    <property type="evidence" value="ECO:0007669"/>
    <property type="project" value="TreeGrafter"/>
</dbReference>
<dbReference type="PROSITE" id="PS51387">
    <property type="entry name" value="FAD_PCMH"/>
    <property type="match status" value="1"/>
</dbReference>
<dbReference type="InterPro" id="IPR016167">
    <property type="entry name" value="FAD-bd_PCMH_sub1"/>
</dbReference>
<accession>A0A846Z1U8</accession>
<evidence type="ECO:0000259" key="2">
    <source>
        <dbReference type="PROSITE" id="PS51387"/>
    </source>
</evidence>
<evidence type="ECO:0000313" key="4">
    <source>
        <dbReference type="Proteomes" id="UP000579250"/>
    </source>
</evidence>
<dbReference type="PANTHER" id="PTHR43762:SF1">
    <property type="entry name" value="D-ARABINONO-1,4-LACTONE OXIDASE"/>
    <property type="match status" value="1"/>
</dbReference>
<dbReference type="EMBL" id="JAAXPI010000014">
    <property type="protein sequence ID" value="NKZ04725.1"/>
    <property type="molecule type" value="Genomic_DNA"/>
</dbReference>
<dbReference type="Pfam" id="PF04030">
    <property type="entry name" value="ALO"/>
    <property type="match status" value="1"/>
</dbReference>
<reference evidence="3 4" key="1">
    <citation type="submission" date="2020-04" db="EMBL/GenBank/DDBJ databases">
        <title>MicrobeNet Type strains.</title>
        <authorList>
            <person name="Nicholson A.C."/>
        </authorList>
    </citation>
    <scope>NUCLEOTIDE SEQUENCE [LARGE SCALE GENOMIC DNA]</scope>
    <source>
        <strain evidence="3 4">ATCC BAA-277</strain>
    </source>
</reference>
<dbReference type="Gene3D" id="3.30.70.2520">
    <property type="match status" value="1"/>
</dbReference>
<dbReference type="GO" id="GO:0016020">
    <property type="term" value="C:membrane"/>
    <property type="evidence" value="ECO:0007669"/>
    <property type="project" value="InterPro"/>
</dbReference>
<dbReference type="InterPro" id="IPR010031">
    <property type="entry name" value="FAD_lactone_oxidase-like"/>
</dbReference>
<dbReference type="InterPro" id="IPR016171">
    <property type="entry name" value="Vanillyl_alc_oxidase_C-sub2"/>
</dbReference>
<dbReference type="Gene3D" id="1.10.45.10">
    <property type="entry name" value="Vanillyl-alcohol Oxidase, Chain A, domain 4"/>
    <property type="match status" value="1"/>
</dbReference>
<dbReference type="InterPro" id="IPR036318">
    <property type="entry name" value="FAD-bd_PCMH-like_sf"/>
</dbReference>
<keyword evidence="1" id="KW-0560">Oxidoreductase</keyword>
<dbReference type="InterPro" id="IPR007173">
    <property type="entry name" value="ALO_C"/>
</dbReference>
<dbReference type="InterPro" id="IPR016166">
    <property type="entry name" value="FAD-bd_PCMH"/>
</dbReference>
<dbReference type="Gene3D" id="3.30.43.10">
    <property type="entry name" value="Uridine Diphospho-n-acetylenolpyruvylglucosamine Reductase, domain 2"/>
    <property type="match status" value="1"/>
</dbReference>
<dbReference type="Gene3D" id="3.30.70.2530">
    <property type="match status" value="1"/>
</dbReference>
<dbReference type="GO" id="GO:0003885">
    <property type="term" value="F:D-arabinono-1,4-lactone oxidase activity"/>
    <property type="evidence" value="ECO:0007669"/>
    <property type="project" value="InterPro"/>
</dbReference>
<dbReference type="AlphaFoldDB" id="A0A846Z1U8"/>
<name>A0A846Z1U8_9ACTN</name>
<dbReference type="PANTHER" id="PTHR43762">
    <property type="entry name" value="L-GULONOLACTONE OXIDASE"/>
    <property type="match status" value="1"/>
</dbReference>
<feature type="domain" description="FAD-binding PCMH-type" evidence="2">
    <location>
        <begin position="31"/>
        <end position="195"/>
    </location>
</feature>
<dbReference type="Proteomes" id="UP000579250">
    <property type="component" value="Unassembled WGS sequence"/>
</dbReference>
<comment type="caution">
    <text evidence="3">The sequence shown here is derived from an EMBL/GenBank/DDBJ whole genome shotgun (WGS) entry which is preliminary data.</text>
</comment>
<organism evidence="3 4">
    <name type="scientific">Actinomadura latina</name>
    <dbReference type="NCBI Taxonomy" id="163603"/>
    <lineage>
        <taxon>Bacteria</taxon>
        <taxon>Bacillati</taxon>
        <taxon>Actinomycetota</taxon>
        <taxon>Actinomycetes</taxon>
        <taxon>Streptosporangiales</taxon>
        <taxon>Thermomonosporaceae</taxon>
        <taxon>Actinomadura</taxon>
    </lineage>
</organism>
<evidence type="ECO:0000313" key="3">
    <source>
        <dbReference type="EMBL" id="NKZ04725.1"/>
    </source>
</evidence>
<sequence>MAGTGRRGWGKYGAVVDQGEGLRFSNWAGNVAYGAVRVHRPESVDELRRVVAGGRRVRALGSGHSFSLVADTTGDLVRLDGLPPLVEIDAARSSATVAAGMRYADVAVELHRNGFALPNMASLPHISVAGSCATGTHGSGDGQRCLSTSVSGLELVGPDGDQVEFRRGDDGFDGAVVALGALGVVTSLTLDVEPAFEVAQSVRLGVALDDVAAGFAEIFGAAYSVSAFTDWRSGEAAVWLKCRGDGPAPVWDGGRAAPEAVHPVPGMDPAFCTVQLGSPGPWHERLPHFRPELTPSAGQELQSEWFLPREAAAEAIAEVRGLAGLVAPVLHISEIRTVRGDDLWLSPAHGRDSVTLHFTWHDDPEGVLPVVAELQDRLLPLGARPHWGKLSTTPAPEVIAGYECAPDFARLARELDPDGKFGNSFVDALFPRG</sequence>
<dbReference type="Gene3D" id="3.30.465.10">
    <property type="match status" value="1"/>
</dbReference>
<dbReference type="Pfam" id="PF01565">
    <property type="entry name" value="FAD_binding_4"/>
    <property type="match status" value="1"/>
</dbReference>
<protein>
    <submittedName>
        <fullName evidence="3">FAD-binding protein</fullName>
    </submittedName>
</protein>
<dbReference type="InterPro" id="IPR016169">
    <property type="entry name" value="FAD-bd_PCMH_sub2"/>
</dbReference>